<evidence type="ECO:0000313" key="4">
    <source>
        <dbReference type="Proteomes" id="UP000275408"/>
    </source>
</evidence>
<dbReference type="Gene3D" id="2.10.60.10">
    <property type="entry name" value="CD59"/>
    <property type="match status" value="1"/>
</dbReference>
<evidence type="ECO:0000259" key="2">
    <source>
        <dbReference type="Pfam" id="PF00021"/>
    </source>
</evidence>
<evidence type="ECO:0000313" key="3">
    <source>
        <dbReference type="EMBL" id="RMX46272.1"/>
    </source>
</evidence>
<protein>
    <recommendedName>
        <fullName evidence="2">UPAR/Ly6 domain-containing protein</fullName>
    </recommendedName>
</protein>
<dbReference type="OrthoDB" id="5981822at2759"/>
<feature type="signal peptide" evidence="1">
    <location>
        <begin position="1"/>
        <end position="25"/>
    </location>
</feature>
<keyword evidence="4" id="KW-1185">Reference proteome</keyword>
<reference evidence="3 4" key="1">
    <citation type="journal article" date="2018" name="Sci. Rep.">
        <title>Comparative analysis of the Pocillopora damicornis genome highlights role of immune system in coral evolution.</title>
        <authorList>
            <person name="Cunning R."/>
            <person name="Bay R.A."/>
            <person name="Gillette P."/>
            <person name="Baker A.C."/>
            <person name="Traylor-Knowles N."/>
        </authorList>
    </citation>
    <scope>NUCLEOTIDE SEQUENCE [LARGE SCALE GENOMIC DNA]</scope>
    <source>
        <strain evidence="3">RSMAS</strain>
        <tissue evidence="3">Whole animal</tissue>
    </source>
</reference>
<dbReference type="InterPro" id="IPR016054">
    <property type="entry name" value="LY6_UPA_recep-like"/>
</dbReference>
<dbReference type="AlphaFoldDB" id="A0A3M6TY10"/>
<accession>A0A3M6TY10</accession>
<evidence type="ECO:0000256" key="1">
    <source>
        <dbReference type="SAM" id="SignalP"/>
    </source>
</evidence>
<dbReference type="Pfam" id="PF00021">
    <property type="entry name" value="UPAR_LY6"/>
    <property type="match status" value="1"/>
</dbReference>
<organism evidence="3 4">
    <name type="scientific">Pocillopora damicornis</name>
    <name type="common">Cauliflower coral</name>
    <name type="synonym">Millepora damicornis</name>
    <dbReference type="NCBI Taxonomy" id="46731"/>
    <lineage>
        <taxon>Eukaryota</taxon>
        <taxon>Metazoa</taxon>
        <taxon>Cnidaria</taxon>
        <taxon>Anthozoa</taxon>
        <taxon>Hexacorallia</taxon>
        <taxon>Scleractinia</taxon>
        <taxon>Astrocoeniina</taxon>
        <taxon>Pocilloporidae</taxon>
        <taxon>Pocillopora</taxon>
    </lineage>
</organism>
<name>A0A3M6TY10_POCDA</name>
<comment type="caution">
    <text evidence="3">The sequence shown here is derived from an EMBL/GenBank/DDBJ whole genome shotgun (WGS) entry which is preliminary data.</text>
</comment>
<keyword evidence="1" id="KW-0732">Signal</keyword>
<feature type="chain" id="PRO_5018181680" description="UPAR/Ly6 domain-containing protein" evidence="1">
    <location>
        <begin position="26"/>
        <end position="142"/>
    </location>
</feature>
<dbReference type="InterPro" id="IPR045860">
    <property type="entry name" value="Snake_toxin-like_sf"/>
</dbReference>
<dbReference type="Proteomes" id="UP000275408">
    <property type="component" value="Unassembled WGS sequence"/>
</dbReference>
<dbReference type="EMBL" id="RCHS01002704">
    <property type="protein sequence ID" value="RMX46272.1"/>
    <property type="molecule type" value="Genomic_DNA"/>
</dbReference>
<proteinExistence type="predicted"/>
<feature type="domain" description="UPAR/Ly6" evidence="2">
    <location>
        <begin position="26"/>
        <end position="112"/>
    </location>
</feature>
<gene>
    <name evidence="3" type="ORF">pdam_00000519</name>
</gene>
<sequence>MKLEKIYSSSLSILLLMFVVPCVGADLKCYLCLSYKSWEDCKKTENLIDCTPGHDEVCITQHKVTKDDSSNKGYKEAFIKMCGQARLCAVKDCEKRSTSCQIDCCHRDGCNTATKRAADMTNTLLGGVLVILICLLQLNCVL</sequence>
<dbReference type="SUPFAM" id="SSF57302">
    <property type="entry name" value="Snake toxin-like"/>
    <property type="match status" value="1"/>
</dbReference>